<dbReference type="KEGG" id="mmaz:MmTuc01_2852"/>
<organism evidence="1 2">
    <name type="scientific">Methanosarcina mazei Tuc01</name>
    <dbReference type="NCBI Taxonomy" id="1236903"/>
    <lineage>
        <taxon>Archaea</taxon>
        <taxon>Methanobacteriati</taxon>
        <taxon>Methanobacteriota</taxon>
        <taxon>Stenosarchaea group</taxon>
        <taxon>Methanomicrobia</taxon>
        <taxon>Methanosarcinales</taxon>
        <taxon>Methanosarcinaceae</taxon>
        <taxon>Methanosarcina</taxon>
    </lineage>
</organism>
<gene>
    <name evidence="1" type="ORF">MmTuc01_2852</name>
</gene>
<sequence>MANLTSDLFSRYLSLSLNRGMAKNLDFASRGRGSGLPRAD</sequence>
<dbReference type="AlphaFoldDB" id="M1Q0M9"/>
<evidence type="ECO:0000313" key="1">
    <source>
        <dbReference type="EMBL" id="AGF98131.1"/>
    </source>
</evidence>
<dbReference type="BioCyc" id="MMAZ1236903:G139K-2716-MONOMER"/>
<protein>
    <submittedName>
        <fullName evidence="1">Uncharacterized protein</fullName>
    </submittedName>
</protein>
<name>M1Q0M9_METMZ</name>
<dbReference type="Proteomes" id="UP000011718">
    <property type="component" value="Chromosome"/>
</dbReference>
<reference evidence="1 2" key="1">
    <citation type="journal article" date="2013" name="Genome Announc.">
        <title>Complete Genome of a Methanosarcina mazei Strain Isolated from Sediment Samples from an Amazonian Flooded Area.</title>
        <authorList>
            <person name="Assis das Gracas D."/>
            <person name="Thiago Juca Ramos R."/>
            <person name="Vieira Araujo A.C."/>
            <person name="Zahlouth R."/>
            <person name="Ribeiro Carneiro A."/>
            <person name="Souza Lopes T."/>
            <person name="Azevedo Barauna R."/>
            <person name="Azevedo V."/>
            <person name="Cruz Schneider M.P."/>
            <person name="Pellizari V.H."/>
            <person name="Silva A."/>
        </authorList>
    </citation>
    <scope>NUCLEOTIDE SEQUENCE [LARGE SCALE GENOMIC DNA]</scope>
    <source>
        <strain evidence="1 2">Tuc01</strain>
    </source>
</reference>
<proteinExistence type="predicted"/>
<dbReference type="EMBL" id="CP004144">
    <property type="protein sequence ID" value="AGF98131.1"/>
    <property type="molecule type" value="Genomic_DNA"/>
</dbReference>
<dbReference type="HOGENOM" id="CLU_3282877_0_0_2"/>
<evidence type="ECO:0000313" key="2">
    <source>
        <dbReference type="Proteomes" id="UP000011718"/>
    </source>
</evidence>
<accession>M1Q0M9</accession>